<keyword evidence="2" id="KW-0808">Transferase</keyword>
<dbReference type="PANTHER" id="PTHR43861">
    <property type="entry name" value="TRANS-ACONITATE 2-METHYLTRANSFERASE-RELATED"/>
    <property type="match status" value="1"/>
</dbReference>
<protein>
    <submittedName>
        <fullName evidence="4">Methyltransferase</fullName>
    </submittedName>
</protein>
<dbReference type="GO" id="GO:0008168">
    <property type="term" value="F:methyltransferase activity"/>
    <property type="evidence" value="ECO:0007669"/>
    <property type="project" value="UniProtKB-KW"/>
</dbReference>
<name>A0A919FGT5_9MICO</name>
<dbReference type="PANTHER" id="PTHR43861:SF1">
    <property type="entry name" value="TRANS-ACONITATE 2-METHYLTRANSFERASE"/>
    <property type="match status" value="1"/>
</dbReference>
<dbReference type="CDD" id="cd02440">
    <property type="entry name" value="AdoMet_MTases"/>
    <property type="match status" value="1"/>
</dbReference>
<comment type="caution">
    <text evidence="4">The sequence shown here is derived from an EMBL/GenBank/DDBJ whole genome shotgun (WGS) entry which is preliminary data.</text>
</comment>
<evidence type="ECO:0000259" key="3">
    <source>
        <dbReference type="Pfam" id="PF13649"/>
    </source>
</evidence>
<evidence type="ECO:0000313" key="4">
    <source>
        <dbReference type="EMBL" id="GHH64882.1"/>
    </source>
</evidence>
<dbReference type="Proteomes" id="UP000627369">
    <property type="component" value="Unassembled WGS sequence"/>
</dbReference>
<evidence type="ECO:0000256" key="2">
    <source>
        <dbReference type="ARBA" id="ARBA00022679"/>
    </source>
</evidence>
<reference evidence="4" key="1">
    <citation type="journal article" date="2014" name="Int. J. Syst. Evol. Microbiol.">
        <title>Complete genome sequence of Corynebacterium casei LMG S-19264T (=DSM 44701T), isolated from a smear-ripened cheese.</title>
        <authorList>
            <consortium name="US DOE Joint Genome Institute (JGI-PGF)"/>
            <person name="Walter F."/>
            <person name="Albersmeier A."/>
            <person name="Kalinowski J."/>
            <person name="Ruckert C."/>
        </authorList>
    </citation>
    <scope>NUCLEOTIDE SEQUENCE</scope>
    <source>
        <strain evidence="4">CGMCC 4.7398</strain>
    </source>
</reference>
<reference evidence="4" key="2">
    <citation type="submission" date="2020-09" db="EMBL/GenBank/DDBJ databases">
        <authorList>
            <person name="Sun Q."/>
            <person name="Zhou Y."/>
        </authorList>
    </citation>
    <scope>NUCLEOTIDE SEQUENCE</scope>
    <source>
        <strain evidence="4">CGMCC 4.7398</strain>
    </source>
</reference>
<feature type="domain" description="Methyltransferase" evidence="3">
    <location>
        <begin position="46"/>
        <end position="140"/>
    </location>
</feature>
<accession>A0A919FGT5</accession>
<dbReference type="SUPFAM" id="SSF53335">
    <property type="entry name" value="S-adenosyl-L-methionine-dependent methyltransferases"/>
    <property type="match status" value="1"/>
</dbReference>
<dbReference type="RefSeq" id="WP_229872035.1">
    <property type="nucleotide sequence ID" value="NZ_BNAS01000001.1"/>
</dbReference>
<dbReference type="InterPro" id="IPR029063">
    <property type="entry name" value="SAM-dependent_MTases_sf"/>
</dbReference>
<sequence>MSRRRQPSNQSEAFYSHARLYDLMFPGGGPSVDFYRADAKRQGGRVLELACGTGRKLIPIASDGQQCVGLDLSADMLAEARRKANERGVGVEWIQGDMRDFDLGRTFNYVFIAANSLLHLHEAEDLVSCFRSIRRHLAPGARFVLDVFNPSVRLLAEADGVRRNRKSLSFRDPDRGDVSVDVADTYDASAQVTRGTWHLSTSSEPDFVVAPLEIRSIFPQELPLLLSLGGLQLVERFGDWSGRPFAMDAPLQLCICESA</sequence>
<keyword evidence="1 4" id="KW-0489">Methyltransferase</keyword>
<evidence type="ECO:0000313" key="5">
    <source>
        <dbReference type="Proteomes" id="UP000627369"/>
    </source>
</evidence>
<organism evidence="4 5">
    <name type="scientific">Promicromonospora soli</name>
    <dbReference type="NCBI Taxonomy" id="2035533"/>
    <lineage>
        <taxon>Bacteria</taxon>
        <taxon>Bacillati</taxon>
        <taxon>Actinomycetota</taxon>
        <taxon>Actinomycetes</taxon>
        <taxon>Micrococcales</taxon>
        <taxon>Promicromonosporaceae</taxon>
        <taxon>Promicromonospora</taxon>
    </lineage>
</organism>
<evidence type="ECO:0000256" key="1">
    <source>
        <dbReference type="ARBA" id="ARBA00022603"/>
    </source>
</evidence>
<dbReference type="AlphaFoldDB" id="A0A919FGT5"/>
<dbReference type="GO" id="GO:0032259">
    <property type="term" value="P:methylation"/>
    <property type="evidence" value="ECO:0007669"/>
    <property type="project" value="UniProtKB-KW"/>
</dbReference>
<keyword evidence="5" id="KW-1185">Reference proteome</keyword>
<dbReference type="InterPro" id="IPR041698">
    <property type="entry name" value="Methyltransf_25"/>
</dbReference>
<dbReference type="EMBL" id="BNAS01000001">
    <property type="protein sequence ID" value="GHH64882.1"/>
    <property type="molecule type" value="Genomic_DNA"/>
</dbReference>
<dbReference type="Pfam" id="PF13649">
    <property type="entry name" value="Methyltransf_25"/>
    <property type="match status" value="1"/>
</dbReference>
<gene>
    <name evidence="4" type="ORF">GCM10017772_02100</name>
</gene>
<proteinExistence type="predicted"/>
<dbReference type="Gene3D" id="3.40.50.150">
    <property type="entry name" value="Vaccinia Virus protein VP39"/>
    <property type="match status" value="1"/>
</dbReference>